<proteinExistence type="predicted"/>
<evidence type="ECO:0000313" key="2">
    <source>
        <dbReference type="EMBL" id="CAL1375097.1"/>
    </source>
</evidence>
<dbReference type="Proteomes" id="UP001497516">
    <property type="component" value="Chromosome 3"/>
</dbReference>
<name>A0AAV2DNZ5_9ROSI</name>
<dbReference type="EMBL" id="OZ034816">
    <property type="protein sequence ID" value="CAL1375097.1"/>
    <property type="molecule type" value="Genomic_DNA"/>
</dbReference>
<reference evidence="2 3" key="1">
    <citation type="submission" date="2024-04" db="EMBL/GenBank/DDBJ databases">
        <authorList>
            <person name="Fracassetti M."/>
        </authorList>
    </citation>
    <scope>NUCLEOTIDE SEQUENCE [LARGE SCALE GENOMIC DNA]</scope>
</reference>
<accession>A0AAV2DNZ5</accession>
<evidence type="ECO:0000313" key="3">
    <source>
        <dbReference type="Proteomes" id="UP001497516"/>
    </source>
</evidence>
<protein>
    <submittedName>
        <fullName evidence="2">Uncharacterized protein</fullName>
    </submittedName>
</protein>
<organism evidence="2 3">
    <name type="scientific">Linum trigynum</name>
    <dbReference type="NCBI Taxonomy" id="586398"/>
    <lineage>
        <taxon>Eukaryota</taxon>
        <taxon>Viridiplantae</taxon>
        <taxon>Streptophyta</taxon>
        <taxon>Embryophyta</taxon>
        <taxon>Tracheophyta</taxon>
        <taxon>Spermatophyta</taxon>
        <taxon>Magnoliopsida</taxon>
        <taxon>eudicotyledons</taxon>
        <taxon>Gunneridae</taxon>
        <taxon>Pentapetalae</taxon>
        <taxon>rosids</taxon>
        <taxon>fabids</taxon>
        <taxon>Malpighiales</taxon>
        <taxon>Linaceae</taxon>
        <taxon>Linum</taxon>
    </lineage>
</organism>
<dbReference type="AlphaFoldDB" id="A0AAV2DNZ5"/>
<gene>
    <name evidence="2" type="ORF">LTRI10_LOCUS16918</name>
</gene>
<feature type="region of interest" description="Disordered" evidence="1">
    <location>
        <begin position="1"/>
        <end position="99"/>
    </location>
</feature>
<feature type="compositionally biased region" description="Polar residues" evidence="1">
    <location>
        <begin position="56"/>
        <end position="66"/>
    </location>
</feature>
<sequence length="126" mass="13316">MDARVLDRDLPDDDDSPCAFESSSDVADGGAGQGNSIWDARQFNGRFPRHSMDDSPANSLDDSAANSMDARVPDRDRPDDDDSPATSESSSDVADGGAGRGNSICCIPESSLVVCALRFGSYLHLC</sequence>
<keyword evidence="3" id="KW-1185">Reference proteome</keyword>
<evidence type="ECO:0000256" key="1">
    <source>
        <dbReference type="SAM" id="MobiDB-lite"/>
    </source>
</evidence>